<evidence type="ECO:0000256" key="7">
    <source>
        <dbReference type="SAM" id="Coils"/>
    </source>
</evidence>
<organism evidence="10 11">
    <name type="scientific">Ceratodon purpureus</name>
    <name type="common">Fire moss</name>
    <name type="synonym">Dicranum purpureum</name>
    <dbReference type="NCBI Taxonomy" id="3225"/>
    <lineage>
        <taxon>Eukaryota</taxon>
        <taxon>Viridiplantae</taxon>
        <taxon>Streptophyta</taxon>
        <taxon>Embryophyta</taxon>
        <taxon>Bryophyta</taxon>
        <taxon>Bryophytina</taxon>
        <taxon>Bryopsida</taxon>
        <taxon>Dicranidae</taxon>
        <taxon>Pseudoditrichales</taxon>
        <taxon>Ditrichaceae</taxon>
        <taxon>Ceratodon</taxon>
    </lineage>
</organism>
<dbReference type="InterPro" id="IPR024943">
    <property type="entry name" value="Enhancer_polycomb"/>
</dbReference>
<name>A0A8T0HY53_CERPU</name>
<keyword evidence="7" id="KW-0175">Coiled coil</keyword>
<dbReference type="EMBL" id="CM026425">
    <property type="protein sequence ID" value="KAG0576054.1"/>
    <property type="molecule type" value="Genomic_DNA"/>
</dbReference>
<evidence type="ECO:0000256" key="3">
    <source>
        <dbReference type="ARBA" id="ARBA00023015"/>
    </source>
</evidence>
<feature type="domain" description="Enhancer of polycomb-like N-terminal" evidence="9">
    <location>
        <begin position="55"/>
        <end position="141"/>
    </location>
</feature>
<feature type="region of interest" description="Disordered" evidence="8">
    <location>
        <begin position="445"/>
        <end position="468"/>
    </location>
</feature>
<dbReference type="InterPro" id="IPR019542">
    <property type="entry name" value="Enhancer_polycomb-like_N"/>
</dbReference>
<gene>
    <name evidence="10" type="ORF">KC19_5G051500</name>
</gene>
<evidence type="ECO:0000313" key="10">
    <source>
        <dbReference type="EMBL" id="KAG0576054.1"/>
    </source>
</evidence>
<keyword evidence="4 6" id="KW-0804">Transcription</keyword>
<evidence type="ECO:0000256" key="1">
    <source>
        <dbReference type="ARBA" id="ARBA00004123"/>
    </source>
</evidence>
<accession>A0A8T0HY53</accession>
<keyword evidence="5 6" id="KW-0539">Nucleus</keyword>
<dbReference type="OrthoDB" id="435275at2759"/>
<evidence type="ECO:0000256" key="2">
    <source>
        <dbReference type="ARBA" id="ARBA00008035"/>
    </source>
</evidence>
<reference evidence="10" key="1">
    <citation type="submission" date="2020-06" db="EMBL/GenBank/DDBJ databases">
        <title>WGS assembly of Ceratodon purpureus strain R40.</title>
        <authorList>
            <person name="Carey S.B."/>
            <person name="Jenkins J."/>
            <person name="Shu S."/>
            <person name="Lovell J.T."/>
            <person name="Sreedasyam A."/>
            <person name="Maumus F."/>
            <person name="Tiley G.P."/>
            <person name="Fernandez-Pozo N."/>
            <person name="Barry K."/>
            <person name="Chen C."/>
            <person name="Wang M."/>
            <person name="Lipzen A."/>
            <person name="Daum C."/>
            <person name="Saski C.A."/>
            <person name="Payton A.C."/>
            <person name="Mcbreen J.C."/>
            <person name="Conrad R.E."/>
            <person name="Kollar L.M."/>
            <person name="Olsson S."/>
            <person name="Huttunen S."/>
            <person name="Landis J.B."/>
            <person name="Wickett N.J."/>
            <person name="Johnson M.G."/>
            <person name="Rensing S.A."/>
            <person name="Grimwood J."/>
            <person name="Schmutz J."/>
            <person name="Mcdaniel S.F."/>
        </authorList>
    </citation>
    <scope>NUCLEOTIDE SEQUENCE</scope>
    <source>
        <strain evidence="10">R40</strain>
    </source>
</reference>
<sequence>MKRLSFRPRPLDINKKLSLVTSRQELDGEDFVRGASSSGGAAVKDGDQIEPVLASPAAKKAVAGSEIPTPQFLVVDSYERDYTRTFVQPQSYIRARPARSETAQYCEYDLDDDDEHWLYKLNEERSILLAEKFETMLYKLEIVDHHRRLQRDKDRLGPVASIHGTPIPVVLTKDDAVEILEGLSGSLAVLGAVFDYWKGKRESLQKPILRRLQPAPAVNDPSPFNVFRPREKIHRPHTRRMQRRENDMQSLGKLRQVRQHFEQTKEIMHLIQEREKKKRELVQVEANIQRIELRLKVGQYVQQDAVRMEDEDGSPMPSRISGVENGHRLYFRTDHLSSNGRPISASETTPPAYNATAVAEREVRIPRRRPRFPPARSRWKGGVKALEHLEPTFLFTKPLDLGKLESAGIAVTDGDMRPIPFRYPGRIGRGGRLVFDRWNPLTQAPAGLHNHHSTSKPFTTPVNRGRPTLSSRQVTISSNLDERWQLHKV</sequence>
<comment type="subcellular location">
    <subcellularLocation>
        <location evidence="1 6">Nucleus</location>
    </subcellularLocation>
</comment>
<comment type="caution">
    <text evidence="10">The sequence shown here is derived from an EMBL/GenBank/DDBJ whole genome shotgun (WGS) entry which is preliminary data.</text>
</comment>
<dbReference type="GO" id="GO:0006357">
    <property type="term" value="P:regulation of transcription by RNA polymerase II"/>
    <property type="evidence" value="ECO:0007669"/>
    <property type="project" value="InterPro"/>
</dbReference>
<comment type="similarity">
    <text evidence="2 6">Belongs to the enhancer of polycomb family.</text>
</comment>
<proteinExistence type="inferred from homology"/>
<evidence type="ECO:0000256" key="5">
    <source>
        <dbReference type="ARBA" id="ARBA00023242"/>
    </source>
</evidence>
<evidence type="ECO:0000256" key="4">
    <source>
        <dbReference type="ARBA" id="ARBA00023163"/>
    </source>
</evidence>
<evidence type="ECO:0000313" key="11">
    <source>
        <dbReference type="Proteomes" id="UP000822688"/>
    </source>
</evidence>
<dbReference type="AlphaFoldDB" id="A0A8T0HY53"/>
<feature type="compositionally biased region" description="Polar residues" evidence="8">
    <location>
        <begin position="455"/>
        <end position="468"/>
    </location>
</feature>
<dbReference type="GO" id="GO:0005634">
    <property type="term" value="C:nucleus"/>
    <property type="evidence" value="ECO:0007669"/>
    <property type="project" value="UniProtKB-SubCell"/>
</dbReference>
<evidence type="ECO:0000256" key="8">
    <source>
        <dbReference type="SAM" id="MobiDB-lite"/>
    </source>
</evidence>
<keyword evidence="3 6" id="KW-0805">Transcription regulation</keyword>
<evidence type="ECO:0000259" key="9">
    <source>
        <dbReference type="Pfam" id="PF10513"/>
    </source>
</evidence>
<feature type="coiled-coil region" evidence="7">
    <location>
        <begin position="267"/>
        <end position="294"/>
    </location>
</feature>
<evidence type="ECO:0000256" key="6">
    <source>
        <dbReference type="RuleBase" id="RU361124"/>
    </source>
</evidence>
<dbReference type="PANTHER" id="PTHR14898">
    <property type="entry name" value="ENHANCER OF POLYCOMB"/>
    <property type="match status" value="1"/>
</dbReference>
<protein>
    <recommendedName>
        <fullName evidence="6">Enhancer of polycomb-like protein</fullName>
    </recommendedName>
</protein>
<dbReference type="GO" id="GO:0035267">
    <property type="term" value="C:NuA4 histone acetyltransferase complex"/>
    <property type="evidence" value="ECO:0007669"/>
    <property type="project" value="InterPro"/>
</dbReference>
<dbReference type="Pfam" id="PF10513">
    <property type="entry name" value="EPL1"/>
    <property type="match status" value="1"/>
</dbReference>
<keyword evidence="11" id="KW-1185">Reference proteome</keyword>
<dbReference type="Proteomes" id="UP000822688">
    <property type="component" value="Chromosome 5"/>
</dbReference>